<name>A0A6G1HIS9_9PEZI</name>
<proteinExistence type="predicted"/>
<evidence type="ECO:0000313" key="1">
    <source>
        <dbReference type="EMBL" id="KAF2395675.1"/>
    </source>
</evidence>
<dbReference type="AlphaFoldDB" id="A0A6G1HIS9"/>
<dbReference type="Proteomes" id="UP000799640">
    <property type="component" value="Unassembled WGS sequence"/>
</dbReference>
<keyword evidence="2" id="KW-1185">Reference proteome</keyword>
<protein>
    <submittedName>
        <fullName evidence="1">Uncharacterized protein</fullName>
    </submittedName>
</protein>
<reference evidence="1" key="1">
    <citation type="journal article" date="2020" name="Stud. Mycol.">
        <title>101 Dothideomycetes genomes: a test case for predicting lifestyles and emergence of pathogens.</title>
        <authorList>
            <person name="Haridas S."/>
            <person name="Albert R."/>
            <person name="Binder M."/>
            <person name="Bloem J."/>
            <person name="Labutti K."/>
            <person name="Salamov A."/>
            <person name="Andreopoulos B."/>
            <person name="Baker S."/>
            <person name="Barry K."/>
            <person name="Bills G."/>
            <person name="Bluhm B."/>
            <person name="Cannon C."/>
            <person name="Castanera R."/>
            <person name="Culley D."/>
            <person name="Daum C."/>
            <person name="Ezra D."/>
            <person name="Gonzalez J."/>
            <person name="Henrissat B."/>
            <person name="Kuo A."/>
            <person name="Liang C."/>
            <person name="Lipzen A."/>
            <person name="Lutzoni F."/>
            <person name="Magnuson J."/>
            <person name="Mondo S."/>
            <person name="Nolan M."/>
            <person name="Ohm R."/>
            <person name="Pangilinan J."/>
            <person name="Park H.-J."/>
            <person name="Ramirez L."/>
            <person name="Alfaro M."/>
            <person name="Sun H."/>
            <person name="Tritt A."/>
            <person name="Yoshinaga Y."/>
            <person name="Zwiers L.-H."/>
            <person name="Turgeon B."/>
            <person name="Goodwin S."/>
            <person name="Spatafora J."/>
            <person name="Crous P."/>
            <person name="Grigoriev I."/>
        </authorList>
    </citation>
    <scope>NUCLEOTIDE SEQUENCE</scope>
    <source>
        <strain evidence="1">CBS 262.69</strain>
    </source>
</reference>
<organism evidence="1 2">
    <name type="scientific">Trichodelitschia bisporula</name>
    <dbReference type="NCBI Taxonomy" id="703511"/>
    <lineage>
        <taxon>Eukaryota</taxon>
        <taxon>Fungi</taxon>
        <taxon>Dikarya</taxon>
        <taxon>Ascomycota</taxon>
        <taxon>Pezizomycotina</taxon>
        <taxon>Dothideomycetes</taxon>
        <taxon>Dothideomycetes incertae sedis</taxon>
        <taxon>Phaeotrichales</taxon>
        <taxon>Phaeotrichaceae</taxon>
        <taxon>Trichodelitschia</taxon>
    </lineage>
</organism>
<gene>
    <name evidence="1" type="ORF">EJ06DRAFT_267501</name>
</gene>
<sequence length="178" mass="20597">MDTRANNGILPANFPVSISPSLFPLSLSPLPRHDARLNNAPRLWHPQLRTARFPSRPSSRPTRRILQRSMPCAPSSQRRKLRLPNCVARATYSAPSAIPRRRVLPAGLIKSKCAQRLWRQTYLHLQHSRLIRLLPARSQGIWRDLTSTMRQRVPRVRRVTNRSSHLLPFSRRTVKMLK</sequence>
<dbReference type="EMBL" id="ML996712">
    <property type="protein sequence ID" value="KAF2395675.1"/>
    <property type="molecule type" value="Genomic_DNA"/>
</dbReference>
<evidence type="ECO:0000313" key="2">
    <source>
        <dbReference type="Proteomes" id="UP000799640"/>
    </source>
</evidence>
<accession>A0A6G1HIS9</accession>